<dbReference type="PANTHER" id="PTHR43004:SF19">
    <property type="entry name" value="BINDING MONOOXYGENASE, PUTATIVE (JCVI)-RELATED"/>
    <property type="match status" value="1"/>
</dbReference>
<evidence type="ECO:0000313" key="6">
    <source>
        <dbReference type="Proteomes" id="UP001549184"/>
    </source>
</evidence>
<dbReference type="Proteomes" id="UP001549184">
    <property type="component" value="Unassembled WGS sequence"/>
</dbReference>
<name>A0ABV2JWS9_9GAMM</name>
<comment type="cofactor">
    <cofactor evidence="1">
        <name>FAD</name>
        <dbReference type="ChEBI" id="CHEBI:57692"/>
    </cofactor>
</comment>
<dbReference type="SUPFAM" id="SSF51905">
    <property type="entry name" value="FAD/NAD(P)-binding domain"/>
    <property type="match status" value="1"/>
</dbReference>
<dbReference type="RefSeq" id="WP_354014679.1">
    <property type="nucleotide sequence ID" value="NZ_JBEPMU010000004.1"/>
</dbReference>
<feature type="domain" description="FAD-binding" evidence="4">
    <location>
        <begin position="8"/>
        <end position="202"/>
    </location>
</feature>
<feature type="domain" description="FAD-binding" evidence="4">
    <location>
        <begin position="238"/>
        <end position="324"/>
    </location>
</feature>
<evidence type="ECO:0000256" key="3">
    <source>
        <dbReference type="ARBA" id="ARBA00022827"/>
    </source>
</evidence>
<organism evidence="5 6">
    <name type="scientific">Dyella japonica</name>
    <dbReference type="NCBI Taxonomy" id="231455"/>
    <lineage>
        <taxon>Bacteria</taxon>
        <taxon>Pseudomonadati</taxon>
        <taxon>Pseudomonadota</taxon>
        <taxon>Gammaproteobacteria</taxon>
        <taxon>Lysobacterales</taxon>
        <taxon>Rhodanobacteraceae</taxon>
        <taxon>Dyella</taxon>
    </lineage>
</organism>
<protein>
    <submittedName>
        <fullName evidence="5">2-polyprenyl-6-methoxyphenol hydroxylase-like FAD-dependent oxidoreductase</fullName>
    </submittedName>
</protein>
<accession>A0ABV2JWS9</accession>
<comment type="caution">
    <text evidence="5">The sequence shown here is derived from an EMBL/GenBank/DDBJ whole genome shotgun (WGS) entry which is preliminary data.</text>
</comment>
<dbReference type="PRINTS" id="PR00420">
    <property type="entry name" value="RNGMNOXGNASE"/>
</dbReference>
<evidence type="ECO:0000313" key="5">
    <source>
        <dbReference type="EMBL" id="MET3653291.1"/>
    </source>
</evidence>
<keyword evidence="6" id="KW-1185">Reference proteome</keyword>
<proteinExistence type="predicted"/>
<dbReference type="InterPro" id="IPR036188">
    <property type="entry name" value="FAD/NAD-bd_sf"/>
</dbReference>
<dbReference type="InterPro" id="IPR002938">
    <property type="entry name" value="FAD-bd"/>
</dbReference>
<dbReference type="InterPro" id="IPR050641">
    <property type="entry name" value="RIFMO-like"/>
</dbReference>
<sequence>MTSMHPGVLVVGAGPTGLAAALFLAQRRIPVRIIDTALAPATTSKALAVNSRTLEVLHGTGVDEQIVAEGWPVHGATLHEGGHDVLAFDLPPAGEARPMMTVLPQARTEALLAKALVARGVTVERGVTLESLSQDLAEVKATLAHADGRTEQVASRLLLGADGARSATRAALSLDFPGSTLPEPWQLWDIAMASSLDATRAHILFEPDGFIFVLRLSGQVWRVIGNTRDPLATLRRYGTLGQVSWASEFHIGHRVAAQTGIGRVALAGDAAHIHSPIGARGMNLGIEDAYVYAHCAADALAGDMGRMNDYATLRHAVHKAVVRRIGALTRMVHGRPPWLRWIRDEVVPVAGHLSFARHLMMRTAGGLDHPLKTRP</sequence>
<dbReference type="EMBL" id="JBEPMU010000004">
    <property type="protein sequence ID" value="MET3653291.1"/>
    <property type="molecule type" value="Genomic_DNA"/>
</dbReference>
<gene>
    <name evidence="5" type="ORF">ABIC75_003027</name>
</gene>
<evidence type="ECO:0000256" key="1">
    <source>
        <dbReference type="ARBA" id="ARBA00001974"/>
    </source>
</evidence>
<evidence type="ECO:0000256" key="2">
    <source>
        <dbReference type="ARBA" id="ARBA00022630"/>
    </source>
</evidence>
<keyword evidence="3" id="KW-0274">FAD</keyword>
<dbReference type="Gene3D" id="3.50.50.60">
    <property type="entry name" value="FAD/NAD(P)-binding domain"/>
    <property type="match status" value="2"/>
</dbReference>
<keyword evidence="2" id="KW-0285">Flavoprotein</keyword>
<dbReference type="PANTHER" id="PTHR43004">
    <property type="entry name" value="TRK SYSTEM POTASSIUM UPTAKE PROTEIN"/>
    <property type="match status" value="1"/>
</dbReference>
<evidence type="ECO:0000259" key="4">
    <source>
        <dbReference type="Pfam" id="PF01494"/>
    </source>
</evidence>
<dbReference type="Pfam" id="PF01494">
    <property type="entry name" value="FAD_binding_3"/>
    <property type="match status" value="2"/>
</dbReference>
<reference evidence="5 6" key="1">
    <citation type="submission" date="2024-06" db="EMBL/GenBank/DDBJ databases">
        <title>Sorghum-associated microbial communities from plants grown in Nebraska, USA.</title>
        <authorList>
            <person name="Schachtman D."/>
        </authorList>
    </citation>
    <scope>NUCLEOTIDE SEQUENCE [LARGE SCALE GENOMIC DNA]</scope>
    <source>
        <strain evidence="5 6">1073</strain>
    </source>
</reference>